<evidence type="ECO:0000313" key="5">
    <source>
        <dbReference type="EMBL" id="SMR77210.1"/>
    </source>
</evidence>
<dbReference type="PANTHER" id="PTHR43684">
    <property type="match status" value="1"/>
</dbReference>
<accession>A0ABY1S2W1</accession>
<comment type="caution">
    <text evidence="5">The sequence shown here is derived from an EMBL/GenBank/DDBJ whole genome shotgun (WGS) entry which is preliminary data.</text>
</comment>
<reference evidence="5 6" key="1">
    <citation type="submission" date="2017-05" db="EMBL/GenBank/DDBJ databases">
        <authorList>
            <person name="Varghese N."/>
            <person name="Submissions S."/>
        </authorList>
    </citation>
    <scope>NUCLEOTIDE SEQUENCE [LARGE SCALE GENOMIC DNA]</scope>
    <source>
        <strain evidence="5 6">CGMCC 1.7287</strain>
    </source>
</reference>
<dbReference type="Pfam" id="PF00378">
    <property type="entry name" value="ECH_1"/>
    <property type="match status" value="1"/>
</dbReference>
<dbReference type="InterPro" id="IPR001753">
    <property type="entry name" value="Enoyl-CoA_hydra/iso"/>
</dbReference>
<dbReference type="CDD" id="cd06558">
    <property type="entry name" value="crotonase-like"/>
    <property type="match status" value="1"/>
</dbReference>
<protein>
    <submittedName>
        <fullName evidence="5">Enoyl-CoA hydratase/carnithine racemase</fullName>
    </submittedName>
</protein>
<keyword evidence="4" id="KW-0413">Isomerase</keyword>
<evidence type="ECO:0000256" key="1">
    <source>
        <dbReference type="ARBA" id="ARBA00004275"/>
    </source>
</evidence>
<evidence type="ECO:0000313" key="6">
    <source>
        <dbReference type="Proteomes" id="UP001159257"/>
    </source>
</evidence>
<keyword evidence="3" id="KW-0576">Peroxisome</keyword>
<evidence type="ECO:0000256" key="3">
    <source>
        <dbReference type="ARBA" id="ARBA00023140"/>
    </source>
</evidence>
<dbReference type="InterPro" id="IPR051053">
    <property type="entry name" value="ECH/Chromodomain_protein"/>
</dbReference>
<dbReference type="SUPFAM" id="SSF52096">
    <property type="entry name" value="ClpP/crotonase"/>
    <property type="match status" value="1"/>
</dbReference>
<comment type="similarity">
    <text evidence="2">Belongs to the enoyl-CoA hydratase/isomerase family.</text>
</comment>
<dbReference type="Gene3D" id="3.90.226.10">
    <property type="entry name" value="2-enoyl-CoA Hydratase, Chain A, domain 1"/>
    <property type="match status" value="1"/>
</dbReference>
<name>A0ABY1S2W1_9GAMM</name>
<keyword evidence="6" id="KW-1185">Reference proteome</keyword>
<sequence length="247" mass="26746">MGIETIHHPRLLEVRLTRPEKKNALTLDMYTLLINTLEDAARSDDIRAVLISGAGESFCAGNDIADFLAGGDNLESLAPVVRFLHTLVDFPKPLLAAVQGDTVGIGTTLLLHCDLVIAADDLRCCLPFTRLGLVPEGGSSFLLPQMIGQRKAFELLIEGAPFDARTALDAGLVNQIVPRPELEAVSLQRAQALTELPPDAMALSKQLLRGHQKEQLHRVIDQEVEHFAARLSSAEARAAFTAFLKAG</sequence>
<dbReference type="EMBL" id="FXWV01000013">
    <property type="protein sequence ID" value="SMR77210.1"/>
    <property type="molecule type" value="Genomic_DNA"/>
</dbReference>
<dbReference type="InterPro" id="IPR014748">
    <property type="entry name" value="Enoyl-CoA_hydra_C"/>
</dbReference>
<proteinExistence type="inferred from homology"/>
<organism evidence="5 6">
    <name type="scientific">Marinobacterium sediminicola</name>
    <dbReference type="NCBI Taxonomy" id="518898"/>
    <lineage>
        <taxon>Bacteria</taxon>
        <taxon>Pseudomonadati</taxon>
        <taxon>Pseudomonadota</taxon>
        <taxon>Gammaproteobacteria</taxon>
        <taxon>Oceanospirillales</taxon>
        <taxon>Oceanospirillaceae</taxon>
        <taxon>Marinobacterium</taxon>
    </lineage>
</organism>
<evidence type="ECO:0000256" key="2">
    <source>
        <dbReference type="ARBA" id="ARBA00005254"/>
    </source>
</evidence>
<gene>
    <name evidence="5" type="ORF">SAMN04487964_11339</name>
</gene>
<dbReference type="RefSeq" id="WP_239042249.1">
    <property type="nucleotide sequence ID" value="NZ_BAAAEY010000012.1"/>
</dbReference>
<comment type="subcellular location">
    <subcellularLocation>
        <location evidence="1">Peroxisome</location>
    </subcellularLocation>
</comment>
<dbReference type="PANTHER" id="PTHR43684:SF1">
    <property type="entry name" value="ENOYL-COA DELTA ISOMERASE 2"/>
    <property type="match status" value="1"/>
</dbReference>
<evidence type="ECO:0000256" key="4">
    <source>
        <dbReference type="ARBA" id="ARBA00023235"/>
    </source>
</evidence>
<dbReference type="Gene3D" id="1.10.12.10">
    <property type="entry name" value="Lyase 2-enoyl-coa Hydratase, Chain A, domain 2"/>
    <property type="match status" value="1"/>
</dbReference>
<dbReference type="Proteomes" id="UP001159257">
    <property type="component" value="Unassembled WGS sequence"/>
</dbReference>
<dbReference type="InterPro" id="IPR029045">
    <property type="entry name" value="ClpP/crotonase-like_dom_sf"/>
</dbReference>